<dbReference type="NCBIfam" id="NF006004">
    <property type="entry name" value="PRK08134.1"/>
    <property type="match status" value="1"/>
</dbReference>
<dbReference type="GO" id="GO:0071269">
    <property type="term" value="P:L-homocysteine biosynthetic process"/>
    <property type="evidence" value="ECO:0007669"/>
    <property type="project" value="TreeGrafter"/>
</dbReference>
<dbReference type="AlphaFoldDB" id="A0A381X6K8"/>
<dbReference type="InterPro" id="IPR015421">
    <property type="entry name" value="PyrdxlP-dep_Trfase_major"/>
</dbReference>
<sequence length="435" mass="47423">MAKVKTFDFDTLSNHAGQRPDKETGSRAVPIYQTASYVFRDSDAGAAMFNIERGGHVYSRISNPTTAVLEERISALEGGVGAVATSSGQAAVFNTIATLVDQGGHIVSSYALYGGTHNLMEYTLPRFGITTTFVDPNDVEGFKKAIRPETRLIFGETVANPRTEVLNIPEVSKIAHDHHIPLVIDSTTTTPYLMKPFALGADIVVHSATKFLSGHGTSMAGLIVDGGTFDWESTDKFPQMTEKYAGFHNLSFTEEFGPAAFISRVRNEASRDFGACLAPHSAFLVLNGTETLSVRMDKHISNTQQVVEYLDQHDMVEWVSHPDLKNHPNHELAKELLPKGSTAVFSFGIKGGREIGQVFIDRLDLFSNLANIGDAKSLVIHPASTTHQRMSAKDLEEAGISEGLIRLSIGIESVDDLIEDLEKGFRTASKALKKQ</sequence>
<feature type="region of interest" description="Disordered" evidence="5">
    <location>
        <begin position="1"/>
        <end position="26"/>
    </location>
</feature>
<dbReference type="Pfam" id="PF01053">
    <property type="entry name" value="Cys_Met_Meta_PP"/>
    <property type="match status" value="1"/>
</dbReference>
<dbReference type="EMBL" id="UINC01014090">
    <property type="protein sequence ID" value="SVA60354.1"/>
    <property type="molecule type" value="Genomic_DNA"/>
</dbReference>
<comment type="cofactor">
    <cofactor evidence="1">
        <name>pyridoxal 5'-phosphate</name>
        <dbReference type="ChEBI" id="CHEBI:597326"/>
    </cofactor>
</comment>
<dbReference type="Gene3D" id="3.40.640.10">
    <property type="entry name" value="Type I PLP-dependent aspartate aminotransferase-like (Major domain)"/>
    <property type="match status" value="1"/>
</dbReference>
<keyword evidence="3" id="KW-0808">Transferase</keyword>
<dbReference type="InterPro" id="IPR006235">
    <property type="entry name" value="OAc-hSer/O-AcSer_sulfhydrylase"/>
</dbReference>
<evidence type="ECO:0000256" key="5">
    <source>
        <dbReference type="SAM" id="MobiDB-lite"/>
    </source>
</evidence>
<dbReference type="InterPro" id="IPR015424">
    <property type="entry name" value="PyrdxlP-dep_Trfase"/>
</dbReference>
<dbReference type="InterPro" id="IPR054542">
    <property type="entry name" value="Cys_met_metab_PP"/>
</dbReference>
<organism evidence="6">
    <name type="scientific">marine metagenome</name>
    <dbReference type="NCBI Taxonomy" id="408172"/>
    <lineage>
        <taxon>unclassified sequences</taxon>
        <taxon>metagenomes</taxon>
        <taxon>ecological metagenomes</taxon>
    </lineage>
</organism>
<gene>
    <name evidence="6" type="ORF">METZ01_LOCUS113208</name>
</gene>
<dbReference type="PANTHER" id="PTHR43797:SF2">
    <property type="entry name" value="HOMOCYSTEINE_CYSTEINE SYNTHASE"/>
    <property type="match status" value="1"/>
</dbReference>
<evidence type="ECO:0000256" key="3">
    <source>
        <dbReference type="ARBA" id="ARBA00022679"/>
    </source>
</evidence>
<dbReference type="PANTHER" id="PTHR43797">
    <property type="entry name" value="HOMOCYSTEINE/CYSTEINE SYNTHASE"/>
    <property type="match status" value="1"/>
</dbReference>
<dbReference type="GO" id="GO:0005737">
    <property type="term" value="C:cytoplasm"/>
    <property type="evidence" value="ECO:0007669"/>
    <property type="project" value="TreeGrafter"/>
</dbReference>
<evidence type="ECO:0000256" key="1">
    <source>
        <dbReference type="ARBA" id="ARBA00001933"/>
    </source>
</evidence>
<dbReference type="NCBIfam" id="TIGR01326">
    <property type="entry name" value="OAH_OAS_sulfhy"/>
    <property type="match status" value="1"/>
</dbReference>
<protein>
    <recommendedName>
        <fullName evidence="7">O-acetylhomoserine aminocarboxypropyltransferase</fullName>
    </recommendedName>
</protein>
<dbReference type="PIRSF" id="PIRSF001434">
    <property type="entry name" value="CGS"/>
    <property type="match status" value="1"/>
</dbReference>
<reference evidence="6" key="1">
    <citation type="submission" date="2018-05" db="EMBL/GenBank/DDBJ databases">
        <authorList>
            <person name="Lanie J.A."/>
            <person name="Ng W.-L."/>
            <person name="Kazmierczak K.M."/>
            <person name="Andrzejewski T.M."/>
            <person name="Davidsen T.M."/>
            <person name="Wayne K.J."/>
            <person name="Tettelin H."/>
            <person name="Glass J.I."/>
            <person name="Rusch D."/>
            <person name="Podicherti R."/>
            <person name="Tsui H.-C.T."/>
            <person name="Winkler M.E."/>
        </authorList>
    </citation>
    <scope>NUCLEOTIDE SEQUENCE</scope>
</reference>
<keyword evidence="4" id="KW-0663">Pyridoxal phosphate</keyword>
<dbReference type="GO" id="GO:0006535">
    <property type="term" value="P:cysteine biosynthetic process from serine"/>
    <property type="evidence" value="ECO:0007669"/>
    <property type="project" value="TreeGrafter"/>
</dbReference>
<accession>A0A381X6K8</accession>
<evidence type="ECO:0000256" key="2">
    <source>
        <dbReference type="ARBA" id="ARBA00009077"/>
    </source>
</evidence>
<dbReference type="InterPro" id="IPR000277">
    <property type="entry name" value="Cys/Met-Metab_PyrdxlP-dep_enz"/>
</dbReference>
<dbReference type="GO" id="GO:0004124">
    <property type="term" value="F:cysteine synthase activity"/>
    <property type="evidence" value="ECO:0007669"/>
    <property type="project" value="TreeGrafter"/>
</dbReference>
<dbReference type="PROSITE" id="PS00868">
    <property type="entry name" value="CYS_MET_METAB_PP"/>
    <property type="match status" value="1"/>
</dbReference>
<evidence type="ECO:0008006" key="7">
    <source>
        <dbReference type="Google" id="ProtNLM"/>
    </source>
</evidence>
<dbReference type="FunFam" id="3.40.640.10:FF:000035">
    <property type="entry name" value="O-succinylhomoserine sulfhydrylase"/>
    <property type="match status" value="1"/>
</dbReference>
<evidence type="ECO:0000256" key="4">
    <source>
        <dbReference type="ARBA" id="ARBA00022898"/>
    </source>
</evidence>
<proteinExistence type="inferred from homology"/>
<dbReference type="GO" id="GO:0003961">
    <property type="term" value="F:O-acetylhomoserine aminocarboxypropyltransferase activity"/>
    <property type="evidence" value="ECO:0007669"/>
    <property type="project" value="TreeGrafter"/>
</dbReference>
<dbReference type="GO" id="GO:0019346">
    <property type="term" value="P:transsulfuration"/>
    <property type="evidence" value="ECO:0007669"/>
    <property type="project" value="InterPro"/>
</dbReference>
<name>A0A381X6K8_9ZZZZ</name>
<dbReference type="Gene3D" id="3.90.1150.10">
    <property type="entry name" value="Aspartate Aminotransferase, domain 1"/>
    <property type="match status" value="1"/>
</dbReference>
<dbReference type="GO" id="GO:0030170">
    <property type="term" value="F:pyridoxal phosphate binding"/>
    <property type="evidence" value="ECO:0007669"/>
    <property type="project" value="InterPro"/>
</dbReference>
<dbReference type="InterPro" id="IPR015422">
    <property type="entry name" value="PyrdxlP-dep_Trfase_small"/>
</dbReference>
<dbReference type="SUPFAM" id="SSF53383">
    <property type="entry name" value="PLP-dependent transferases"/>
    <property type="match status" value="1"/>
</dbReference>
<evidence type="ECO:0000313" key="6">
    <source>
        <dbReference type="EMBL" id="SVA60354.1"/>
    </source>
</evidence>
<comment type="similarity">
    <text evidence="2">Belongs to the trans-sulfuration enzymes family.</text>
</comment>
<dbReference type="CDD" id="cd00614">
    <property type="entry name" value="CGS_like"/>
    <property type="match status" value="1"/>
</dbReference>